<dbReference type="Proteomes" id="UP000261174">
    <property type="component" value="Unassembled WGS sequence"/>
</dbReference>
<gene>
    <name evidence="15" type="ORF">DXN04_27400</name>
</gene>
<comment type="catalytic activity">
    <reaction evidence="12">
        <text>small RNA 3'-end nucleotide + S-adenosyl-L-methionine = small RNA 3'-end 2'-O-methylnucleotide + S-adenosyl-L-homocysteine + H(+)</text>
        <dbReference type="Rhea" id="RHEA:37887"/>
        <dbReference type="Rhea" id="RHEA-COMP:10415"/>
        <dbReference type="Rhea" id="RHEA-COMP:10416"/>
        <dbReference type="ChEBI" id="CHEBI:15378"/>
        <dbReference type="ChEBI" id="CHEBI:57856"/>
        <dbReference type="ChEBI" id="CHEBI:59789"/>
        <dbReference type="ChEBI" id="CHEBI:74896"/>
        <dbReference type="ChEBI" id="CHEBI:74898"/>
        <dbReference type="EC" id="2.1.1.386"/>
    </reaction>
</comment>
<keyword evidence="16" id="KW-1185">Reference proteome</keyword>
<dbReference type="GO" id="GO:0031047">
    <property type="term" value="P:regulatory ncRNA-mediated gene silencing"/>
    <property type="evidence" value="ECO:0007669"/>
    <property type="project" value="UniProtKB-KW"/>
</dbReference>
<dbReference type="Gene3D" id="3.40.50.150">
    <property type="entry name" value="Vaccinia Virus protein VP39"/>
    <property type="match status" value="1"/>
</dbReference>
<evidence type="ECO:0000256" key="11">
    <source>
        <dbReference type="ARBA" id="ARBA00035025"/>
    </source>
</evidence>
<evidence type="ECO:0000256" key="1">
    <source>
        <dbReference type="ARBA" id="ARBA00001946"/>
    </source>
</evidence>
<proteinExistence type="inferred from homology"/>
<protein>
    <recommendedName>
        <fullName evidence="3">Small RNA 2'-O-methyltransferase</fullName>
        <ecNumber evidence="11">2.1.1.386</ecNumber>
    </recommendedName>
</protein>
<dbReference type="GO" id="GO:0046872">
    <property type="term" value="F:metal ion binding"/>
    <property type="evidence" value="ECO:0007669"/>
    <property type="project" value="UniProtKB-KW"/>
</dbReference>
<dbReference type="PANTHER" id="PTHR21404:SF3">
    <property type="entry name" value="SMALL RNA 2'-O-METHYLTRANSFERASE"/>
    <property type="match status" value="1"/>
</dbReference>
<dbReference type="GO" id="GO:0003723">
    <property type="term" value="F:RNA binding"/>
    <property type="evidence" value="ECO:0007669"/>
    <property type="project" value="UniProtKB-KW"/>
</dbReference>
<keyword evidence="4 15" id="KW-0489">Methyltransferase</keyword>
<keyword evidence="9" id="KW-0694">RNA-binding</keyword>
<dbReference type="RefSeq" id="WP_116856633.1">
    <property type="nucleotide sequence ID" value="NZ_QTJV01000012.1"/>
</dbReference>
<dbReference type="NCBIfam" id="TIGR04074">
    <property type="entry name" value="bacter_Hen1"/>
    <property type="match status" value="1"/>
</dbReference>
<dbReference type="Pfam" id="PF08242">
    <property type="entry name" value="Methyltransf_12"/>
    <property type="match status" value="1"/>
</dbReference>
<dbReference type="EC" id="2.1.1.386" evidence="11"/>
<evidence type="ECO:0000259" key="13">
    <source>
        <dbReference type="Pfam" id="PF08242"/>
    </source>
</evidence>
<evidence type="ECO:0000256" key="4">
    <source>
        <dbReference type="ARBA" id="ARBA00022603"/>
    </source>
</evidence>
<dbReference type="InterPro" id="IPR024026">
    <property type="entry name" value="3'-RNA_MeTfrase_Hen1_bac"/>
</dbReference>
<dbReference type="GO" id="GO:0090486">
    <property type="term" value="F:small RNA 2'-O-methyltransferase activity"/>
    <property type="evidence" value="ECO:0007669"/>
    <property type="project" value="UniProtKB-EC"/>
</dbReference>
<evidence type="ECO:0000313" key="15">
    <source>
        <dbReference type="EMBL" id="RFM31925.1"/>
    </source>
</evidence>
<comment type="caution">
    <text evidence="15">The sequence shown here is derived from an EMBL/GenBank/DDBJ whole genome shotgun (WGS) entry which is preliminary data.</text>
</comment>
<organism evidence="15 16">
    <name type="scientific">Chitinophaga silvisoli</name>
    <dbReference type="NCBI Taxonomy" id="2291814"/>
    <lineage>
        <taxon>Bacteria</taxon>
        <taxon>Pseudomonadati</taxon>
        <taxon>Bacteroidota</taxon>
        <taxon>Chitinophagia</taxon>
        <taxon>Chitinophagales</taxon>
        <taxon>Chitinophagaceae</taxon>
        <taxon>Chitinophaga</taxon>
    </lineage>
</organism>
<feature type="domain" description="Hen1 N-terminal" evidence="14">
    <location>
        <begin position="1"/>
        <end position="239"/>
    </location>
</feature>
<keyword evidence="7" id="KW-0479">Metal-binding</keyword>
<dbReference type="InterPro" id="IPR038546">
    <property type="entry name" value="Hen1_N_sf"/>
</dbReference>
<evidence type="ECO:0000256" key="6">
    <source>
        <dbReference type="ARBA" id="ARBA00022691"/>
    </source>
</evidence>
<evidence type="ECO:0000256" key="5">
    <source>
        <dbReference type="ARBA" id="ARBA00022679"/>
    </source>
</evidence>
<dbReference type="InterPro" id="IPR013217">
    <property type="entry name" value="Methyltransf_12"/>
</dbReference>
<dbReference type="GO" id="GO:0001510">
    <property type="term" value="P:RNA methylation"/>
    <property type="evidence" value="ECO:0007669"/>
    <property type="project" value="InterPro"/>
</dbReference>
<evidence type="ECO:0000256" key="12">
    <source>
        <dbReference type="ARBA" id="ARBA00048418"/>
    </source>
</evidence>
<name>A0A3E1NVE1_9BACT</name>
<dbReference type="PANTHER" id="PTHR21404">
    <property type="entry name" value="HEN1"/>
    <property type="match status" value="1"/>
</dbReference>
<accession>A0A3E1NVE1</accession>
<feature type="domain" description="Methyltransferase type 12" evidence="13">
    <location>
        <begin position="277"/>
        <end position="365"/>
    </location>
</feature>
<dbReference type="OrthoDB" id="626362at2"/>
<dbReference type="AlphaFoldDB" id="A0A3E1NVE1"/>
<dbReference type="CDD" id="cd02440">
    <property type="entry name" value="AdoMet_MTases"/>
    <property type="match status" value="1"/>
</dbReference>
<evidence type="ECO:0000256" key="2">
    <source>
        <dbReference type="ARBA" id="ARBA00009026"/>
    </source>
</evidence>
<keyword evidence="5 15" id="KW-0808">Transferase</keyword>
<dbReference type="Gene3D" id="3.30.1610.20">
    <property type="entry name" value="Hen1, N-terminal domain"/>
    <property type="match status" value="1"/>
</dbReference>
<dbReference type="InterPro" id="IPR029063">
    <property type="entry name" value="SAM-dependent_MTases_sf"/>
</dbReference>
<evidence type="ECO:0000256" key="8">
    <source>
        <dbReference type="ARBA" id="ARBA00022842"/>
    </source>
</evidence>
<evidence type="ECO:0000313" key="16">
    <source>
        <dbReference type="Proteomes" id="UP000261174"/>
    </source>
</evidence>
<sequence>MLLTITNSRYPATDLSFLLHKHPAKVQSVEVMNGKAHVFYPEAGDEKCTCAILLDMDPVGLVRNSDANSFALDQYVNDRPYVASSFMSSAISKGFSSALNGNCKEKPELVSIPLQLEVQISVLSIRGGEELLQQLFQPLGYEIIAIRHPLDPHFPEWGNSRYFTVTLKNEITLQALLSHLYVLIPVMDNEKHYWVNEEEVTKLMNKGKGWLENHPSREIIVRRYLRHQRKLSDNALAAMTVSEDAPLPEKAARQKLHDVRLQAVSDEIARLNVTSVIDLGCGEGRLIKLLLENKQLQRITGMDVSSHSLEVAASRLKLDKMIESQRKRIQLIQGSLTYKDRRLHGYDVAAMVEVIEHLDEDRLLAMEKNLFNEIQPNTVVLTTPNKDWNLTFTTDENMLRHSDHRFEWSRAAFNAWCEHIRDVYKYTYEIKPLGEEIEAVGAPSQMAVFSKQ</sequence>
<comment type="cofactor">
    <cofactor evidence="1">
        <name>Mg(2+)</name>
        <dbReference type="ChEBI" id="CHEBI:18420"/>
    </cofactor>
</comment>
<dbReference type="EMBL" id="QTJV01000012">
    <property type="protein sequence ID" value="RFM31925.1"/>
    <property type="molecule type" value="Genomic_DNA"/>
</dbReference>
<keyword evidence="10" id="KW-0943">RNA-mediated gene silencing</keyword>
<evidence type="ECO:0000256" key="3">
    <source>
        <dbReference type="ARBA" id="ARBA00021330"/>
    </source>
</evidence>
<dbReference type="InterPro" id="IPR024740">
    <property type="entry name" value="Hen1_N"/>
</dbReference>
<keyword evidence="8" id="KW-0460">Magnesium</keyword>
<reference evidence="15 16" key="1">
    <citation type="submission" date="2018-08" db="EMBL/GenBank/DDBJ databases">
        <title>Chitinophaga sp. K20C18050901, a novel bacterium isolated from forest soil.</title>
        <authorList>
            <person name="Wang C."/>
        </authorList>
    </citation>
    <scope>NUCLEOTIDE SEQUENCE [LARGE SCALE GENOMIC DNA]</scope>
    <source>
        <strain evidence="15 16">K20C18050901</strain>
    </source>
</reference>
<keyword evidence="6" id="KW-0949">S-adenosyl-L-methionine</keyword>
<comment type="similarity">
    <text evidence="2">Belongs to the methyltransferase superfamily. HEN1 family.</text>
</comment>
<dbReference type="SUPFAM" id="SSF53335">
    <property type="entry name" value="S-adenosyl-L-methionine-dependent methyltransferases"/>
    <property type="match status" value="1"/>
</dbReference>
<evidence type="ECO:0000259" key="14">
    <source>
        <dbReference type="Pfam" id="PF12623"/>
    </source>
</evidence>
<evidence type="ECO:0000256" key="10">
    <source>
        <dbReference type="ARBA" id="ARBA00023158"/>
    </source>
</evidence>
<dbReference type="InterPro" id="IPR026610">
    <property type="entry name" value="Hen1"/>
</dbReference>
<evidence type="ECO:0000256" key="9">
    <source>
        <dbReference type="ARBA" id="ARBA00022884"/>
    </source>
</evidence>
<dbReference type="Pfam" id="PF12623">
    <property type="entry name" value="Hen1_L"/>
    <property type="match status" value="1"/>
</dbReference>
<evidence type="ECO:0000256" key="7">
    <source>
        <dbReference type="ARBA" id="ARBA00022723"/>
    </source>
</evidence>